<evidence type="ECO:0000313" key="1">
    <source>
        <dbReference type="EMBL" id="CAE7308396.1"/>
    </source>
</evidence>
<proteinExistence type="predicted"/>
<evidence type="ECO:0008006" key="3">
    <source>
        <dbReference type="Google" id="ProtNLM"/>
    </source>
</evidence>
<dbReference type="AlphaFoldDB" id="A0A812NE22"/>
<organism evidence="1 2">
    <name type="scientific">Symbiodinium necroappetens</name>
    <dbReference type="NCBI Taxonomy" id="1628268"/>
    <lineage>
        <taxon>Eukaryota</taxon>
        <taxon>Sar</taxon>
        <taxon>Alveolata</taxon>
        <taxon>Dinophyceae</taxon>
        <taxon>Suessiales</taxon>
        <taxon>Symbiodiniaceae</taxon>
        <taxon>Symbiodinium</taxon>
    </lineage>
</organism>
<feature type="non-terminal residue" evidence="1">
    <location>
        <position position="100"/>
    </location>
</feature>
<dbReference type="SUPFAM" id="SSF46942">
    <property type="entry name" value="Elongation factor TFIIS domain 2"/>
    <property type="match status" value="1"/>
</dbReference>
<dbReference type="Gene3D" id="2.20.25.10">
    <property type="match status" value="1"/>
</dbReference>
<accession>A0A812NE22</accession>
<comment type="caution">
    <text evidence="1">The sequence shown here is derived from an EMBL/GenBank/DDBJ whole genome shotgun (WGS) entry which is preliminary data.</text>
</comment>
<dbReference type="EMBL" id="CAJNJA010012921">
    <property type="protein sequence ID" value="CAE7308396.1"/>
    <property type="molecule type" value="Genomic_DNA"/>
</dbReference>
<gene>
    <name evidence="1" type="ORF">SNEC2469_LOCUS7666</name>
</gene>
<sequence length="100" mass="10981">VYNLRQNAELVHKVNSGEVSVEALLRMSHQDLAGTSTVARRQRLHAEDQSTFAVRCGNCGSEDARGVMTQTSGPQDEGWSQMSVRGSCPHCGHVWLDGRE</sequence>
<protein>
    <recommendedName>
        <fullName evidence="3">TFIIS central domain-containing protein</fullName>
    </recommendedName>
</protein>
<dbReference type="Proteomes" id="UP000601435">
    <property type="component" value="Unassembled WGS sequence"/>
</dbReference>
<name>A0A812NE22_9DINO</name>
<dbReference type="GO" id="GO:0006351">
    <property type="term" value="P:DNA-templated transcription"/>
    <property type="evidence" value="ECO:0007669"/>
    <property type="project" value="InterPro"/>
</dbReference>
<dbReference type="InterPro" id="IPR036575">
    <property type="entry name" value="TFIIS_cen_dom_sf"/>
</dbReference>
<reference evidence="1" key="1">
    <citation type="submission" date="2021-02" db="EMBL/GenBank/DDBJ databases">
        <authorList>
            <person name="Dougan E. K."/>
            <person name="Rhodes N."/>
            <person name="Thang M."/>
            <person name="Chan C."/>
        </authorList>
    </citation>
    <scope>NUCLEOTIDE SEQUENCE</scope>
</reference>
<keyword evidence="2" id="KW-1185">Reference proteome</keyword>
<dbReference type="SUPFAM" id="SSF57783">
    <property type="entry name" value="Zinc beta-ribbon"/>
    <property type="match status" value="1"/>
</dbReference>
<dbReference type="OrthoDB" id="445171at2759"/>
<evidence type="ECO:0000313" key="2">
    <source>
        <dbReference type="Proteomes" id="UP000601435"/>
    </source>
</evidence>